<accession>A0ABW4WZ87</accession>
<organism evidence="4 5">
    <name type="scientific">Pontibacter silvestris</name>
    <dbReference type="NCBI Taxonomy" id="2305183"/>
    <lineage>
        <taxon>Bacteria</taxon>
        <taxon>Pseudomonadati</taxon>
        <taxon>Bacteroidota</taxon>
        <taxon>Cytophagia</taxon>
        <taxon>Cytophagales</taxon>
        <taxon>Hymenobacteraceae</taxon>
        <taxon>Pontibacter</taxon>
    </lineage>
</organism>
<dbReference type="Pfam" id="PF02321">
    <property type="entry name" value="OEP"/>
    <property type="match status" value="2"/>
</dbReference>
<dbReference type="InterPro" id="IPR010131">
    <property type="entry name" value="MdtP/NodT-like"/>
</dbReference>
<feature type="signal peptide" evidence="2">
    <location>
        <begin position="1"/>
        <end position="22"/>
    </location>
</feature>
<dbReference type="Gene3D" id="1.20.1600.10">
    <property type="entry name" value="Outer membrane efflux proteins (OEP)"/>
    <property type="match status" value="1"/>
</dbReference>
<keyword evidence="2" id="KW-0564">Palmitate</keyword>
<evidence type="ECO:0000256" key="1">
    <source>
        <dbReference type="ARBA" id="ARBA00007613"/>
    </source>
</evidence>
<keyword evidence="2" id="KW-0449">Lipoprotein</keyword>
<comment type="caution">
    <text evidence="4">The sequence shown here is derived from an EMBL/GenBank/DDBJ whole genome shotgun (WGS) entry which is preliminary data.</text>
</comment>
<protein>
    <submittedName>
        <fullName evidence="4">Efflux transporter outer membrane subunit</fullName>
    </submittedName>
</protein>
<evidence type="ECO:0000313" key="5">
    <source>
        <dbReference type="Proteomes" id="UP001597369"/>
    </source>
</evidence>
<name>A0ABW4WZ87_9BACT</name>
<dbReference type="PANTHER" id="PTHR30203">
    <property type="entry name" value="OUTER MEMBRANE CATION EFFLUX PROTEIN"/>
    <property type="match status" value="1"/>
</dbReference>
<reference evidence="5" key="1">
    <citation type="journal article" date="2019" name="Int. J. Syst. Evol. Microbiol.">
        <title>The Global Catalogue of Microorganisms (GCM) 10K type strain sequencing project: providing services to taxonomists for standard genome sequencing and annotation.</title>
        <authorList>
            <consortium name="The Broad Institute Genomics Platform"/>
            <consortium name="The Broad Institute Genome Sequencing Center for Infectious Disease"/>
            <person name="Wu L."/>
            <person name="Ma J."/>
        </authorList>
    </citation>
    <scope>NUCLEOTIDE SEQUENCE [LARGE SCALE GENOMIC DNA]</scope>
    <source>
        <strain evidence="5">JCM 16545</strain>
    </source>
</reference>
<evidence type="ECO:0000313" key="4">
    <source>
        <dbReference type="EMBL" id="MFD2067476.1"/>
    </source>
</evidence>
<comment type="subcellular location">
    <subcellularLocation>
        <location evidence="2">Cell membrane</location>
        <topology evidence="2">Lipid-anchor</topology>
    </subcellularLocation>
</comment>
<dbReference type="RefSeq" id="WP_229958258.1">
    <property type="nucleotide sequence ID" value="NZ_JAJJWI010000002.1"/>
</dbReference>
<comment type="similarity">
    <text evidence="1 2">Belongs to the outer membrane factor (OMF) (TC 1.B.17) family.</text>
</comment>
<keyword evidence="5" id="KW-1185">Reference proteome</keyword>
<gene>
    <name evidence="4" type="ORF">ACFSKU_11325</name>
</gene>
<keyword evidence="3" id="KW-0175">Coiled coil</keyword>
<proteinExistence type="inferred from homology"/>
<keyword evidence="2" id="KW-0812">Transmembrane</keyword>
<feature type="chain" id="PRO_5044973497" evidence="2">
    <location>
        <begin position="23"/>
        <end position="462"/>
    </location>
</feature>
<dbReference type="InterPro" id="IPR003423">
    <property type="entry name" value="OMP_efflux"/>
</dbReference>
<evidence type="ECO:0000256" key="2">
    <source>
        <dbReference type="RuleBase" id="RU362097"/>
    </source>
</evidence>
<dbReference type="NCBIfam" id="TIGR01845">
    <property type="entry name" value="outer_NodT"/>
    <property type="match status" value="1"/>
</dbReference>
<sequence length="462" mass="51629">MKGLLKYIFGALTVGSTSLSYAQQTNPDTSNSSVSESYSDRPVDEWWTVFKDPLLDSLEKTGLANNLDLQEVVSRVEEARTRVKVAESYWYPSVRLTPYIAKQSLAPNRPTTIQLQEGQVLNRYMLNTYQVPLDVSYEVDIWHKVKNQVLTSQQLAEATEAEYKAAQLTITTEIARIYLLLQSVDTERQVLQQSIGLRDSTLQIVRARYTAGLVSQMDVQRADTEVANTKFQLEALNRSRMEVSMSLAVLLGVSPTDFKIRQGSLPVFLPHVPATAPTDLIYRRPDLMQTERMVAAANSQVEVAKTAVLPRFNLIGSVGLTSRELSPLLNQNSGTYLLGGTISVPVFEGFRNKNNIVIAQQQVQTLNATYQKRILTAVQEAETALANLQQLSQQAVIQQQALESAQKTRQYARELYVKGLTSFLEAVDAERTALELERQSVNLKGQQLLYTVAYIKALGGSW</sequence>
<dbReference type="Proteomes" id="UP001597369">
    <property type="component" value="Unassembled WGS sequence"/>
</dbReference>
<feature type="coiled-coil region" evidence="3">
    <location>
        <begin position="374"/>
        <end position="446"/>
    </location>
</feature>
<keyword evidence="2" id="KW-0472">Membrane</keyword>
<evidence type="ECO:0000256" key="3">
    <source>
        <dbReference type="SAM" id="Coils"/>
    </source>
</evidence>
<dbReference type="EMBL" id="JBHUHV010000037">
    <property type="protein sequence ID" value="MFD2067476.1"/>
    <property type="molecule type" value="Genomic_DNA"/>
</dbReference>
<dbReference type="SUPFAM" id="SSF56954">
    <property type="entry name" value="Outer membrane efflux proteins (OEP)"/>
    <property type="match status" value="1"/>
</dbReference>
<keyword evidence="2" id="KW-0732">Signal</keyword>
<dbReference type="Gene3D" id="2.20.200.10">
    <property type="entry name" value="Outer membrane efflux proteins (OEP)"/>
    <property type="match status" value="1"/>
</dbReference>
<dbReference type="PANTHER" id="PTHR30203:SF30">
    <property type="entry name" value="OUTER MEMBRANE PROTEIN-RELATED"/>
    <property type="match status" value="1"/>
</dbReference>
<keyword evidence="2" id="KW-1134">Transmembrane beta strand</keyword>